<dbReference type="InterPro" id="IPR004638">
    <property type="entry name" value="EmrB-like"/>
</dbReference>
<dbReference type="NCBIfam" id="TIGR00711">
    <property type="entry name" value="efflux_EmrB"/>
    <property type="match status" value="1"/>
</dbReference>
<dbReference type="RefSeq" id="WP_284825656.1">
    <property type="nucleotide sequence ID" value="NZ_JASOOY020000011.1"/>
</dbReference>
<evidence type="ECO:0000256" key="6">
    <source>
        <dbReference type="ARBA" id="ARBA00022989"/>
    </source>
</evidence>
<evidence type="ECO:0000259" key="10">
    <source>
        <dbReference type="PROSITE" id="PS50850"/>
    </source>
</evidence>
<dbReference type="Proteomes" id="UP001223646">
    <property type="component" value="Unassembled WGS sequence"/>
</dbReference>
<name>A0AAW9SU11_CORAY</name>
<evidence type="ECO:0000256" key="9">
    <source>
        <dbReference type="SAM" id="Phobius"/>
    </source>
</evidence>
<evidence type="ECO:0000256" key="4">
    <source>
        <dbReference type="ARBA" id="ARBA00022475"/>
    </source>
</evidence>
<dbReference type="Gene3D" id="1.20.1250.20">
    <property type="entry name" value="MFS general substrate transporter like domains"/>
    <property type="match status" value="1"/>
</dbReference>
<dbReference type="CDD" id="cd17321">
    <property type="entry name" value="MFS_MMR_MDR_like"/>
    <property type="match status" value="1"/>
</dbReference>
<keyword evidence="6 9" id="KW-1133">Transmembrane helix</keyword>
<feature type="compositionally biased region" description="Polar residues" evidence="8">
    <location>
        <begin position="1"/>
        <end position="11"/>
    </location>
</feature>
<accession>A0AAW9SU11</accession>
<evidence type="ECO:0000256" key="2">
    <source>
        <dbReference type="ARBA" id="ARBA00008537"/>
    </source>
</evidence>
<keyword evidence="3" id="KW-0813">Transport</keyword>
<comment type="similarity">
    <text evidence="2">Belongs to the major facilitator superfamily. EmrB family.</text>
</comment>
<feature type="region of interest" description="Disordered" evidence="8">
    <location>
        <begin position="1"/>
        <end position="27"/>
    </location>
</feature>
<protein>
    <submittedName>
        <fullName evidence="11">DHA2 family efflux MFS transporter permease subunit</fullName>
    </submittedName>
</protein>
<dbReference type="PANTHER" id="PTHR42718:SF9">
    <property type="entry name" value="MAJOR FACILITATOR SUPERFAMILY MULTIDRUG TRANSPORTER MFSC"/>
    <property type="match status" value="1"/>
</dbReference>
<dbReference type="PANTHER" id="PTHR42718">
    <property type="entry name" value="MAJOR FACILITATOR SUPERFAMILY MULTIDRUG TRANSPORTER MFSC"/>
    <property type="match status" value="1"/>
</dbReference>
<feature type="transmembrane region" description="Helical" evidence="9">
    <location>
        <begin position="264"/>
        <end position="287"/>
    </location>
</feature>
<evidence type="ECO:0000313" key="12">
    <source>
        <dbReference type="Proteomes" id="UP001223646"/>
    </source>
</evidence>
<evidence type="ECO:0000256" key="7">
    <source>
        <dbReference type="ARBA" id="ARBA00023136"/>
    </source>
</evidence>
<reference evidence="11" key="1">
    <citation type="submission" date="2023-05" db="EMBL/GenBank/DDBJ databases">
        <authorList>
            <person name="Du J."/>
        </authorList>
    </citation>
    <scope>NUCLEOTIDE SEQUENCE</scope>
    <source>
        <strain evidence="11">UMB1064</strain>
    </source>
</reference>
<comment type="caution">
    <text evidence="11">The sequence shown here is derived from an EMBL/GenBank/DDBJ whole genome shotgun (WGS) entry which is preliminary data.</text>
</comment>
<dbReference type="InterPro" id="IPR036259">
    <property type="entry name" value="MFS_trans_sf"/>
</dbReference>
<dbReference type="SUPFAM" id="SSF103473">
    <property type="entry name" value="MFS general substrate transporter"/>
    <property type="match status" value="2"/>
</dbReference>
<dbReference type="PROSITE" id="PS50850">
    <property type="entry name" value="MFS"/>
    <property type="match status" value="1"/>
</dbReference>
<evidence type="ECO:0000256" key="5">
    <source>
        <dbReference type="ARBA" id="ARBA00022692"/>
    </source>
</evidence>
<gene>
    <name evidence="11" type="ORF">QP460_003930</name>
</gene>
<evidence type="ECO:0000256" key="1">
    <source>
        <dbReference type="ARBA" id="ARBA00004651"/>
    </source>
</evidence>
<feature type="transmembrane region" description="Helical" evidence="9">
    <location>
        <begin position="173"/>
        <end position="192"/>
    </location>
</feature>
<feature type="transmembrane region" description="Helical" evidence="9">
    <location>
        <begin position="236"/>
        <end position="258"/>
    </location>
</feature>
<evidence type="ECO:0000313" key="11">
    <source>
        <dbReference type="EMBL" id="MEO3716735.1"/>
    </source>
</evidence>
<dbReference type="Pfam" id="PF07690">
    <property type="entry name" value="MFS_1"/>
    <property type="match status" value="2"/>
</dbReference>
<feature type="domain" description="Major facilitator superfamily (MFS) profile" evidence="10">
    <location>
        <begin position="50"/>
        <end position="541"/>
    </location>
</feature>
<feature type="transmembrane region" description="Helical" evidence="9">
    <location>
        <begin position="204"/>
        <end position="224"/>
    </location>
</feature>
<dbReference type="InterPro" id="IPR011701">
    <property type="entry name" value="MFS"/>
</dbReference>
<evidence type="ECO:0000256" key="8">
    <source>
        <dbReference type="SAM" id="MobiDB-lite"/>
    </source>
</evidence>
<feature type="transmembrane region" description="Helical" evidence="9">
    <location>
        <begin position="145"/>
        <end position="166"/>
    </location>
</feature>
<feature type="transmembrane region" description="Helical" evidence="9">
    <location>
        <begin position="48"/>
        <end position="72"/>
    </location>
</feature>
<feature type="transmembrane region" description="Helical" evidence="9">
    <location>
        <begin position="84"/>
        <end position="103"/>
    </location>
</feature>
<dbReference type="EMBL" id="JASOOY020000011">
    <property type="protein sequence ID" value="MEO3716735.1"/>
    <property type="molecule type" value="Genomic_DNA"/>
</dbReference>
<proteinExistence type="inferred from homology"/>
<organism evidence="11 12">
    <name type="scientific">Corynebacterium amycolatum</name>
    <dbReference type="NCBI Taxonomy" id="43765"/>
    <lineage>
        <taxon>Bacteria</taxon>
        <taxon>Bacillati</taxon>
        <taxon>Actinomycetota</taxon>
        <taxon>Actinomycetes</taxon>
        <taxon>Mycobacteriales</taxon>
        <taxon>Corynebacteriaceae</taxon>
        <taxon>Corynebacterium</taxon>
    </lineage>
</organism>
<feature type="transmembrane region" description="Helical" evidence="9">
    <location>
        <begin position="334"/>
        <end position="359"/>
    </location>
</feature>
<sequence>MSTKPSLSSADVSADAQPGATEKAEGTTATAIASDEQIAEFSASPQRWWGLLVLAVGLGIIVLDGTIVGVSLPTIISELGLDIVGAQWITTIYSVVFAALLLTSGRAGDRFGRRTLFLVGLVIFTVGSVVAALSTSLAPLVIARVIQGIGGACILPSTLSSVNALFRDKDRATAFGIWGAVMSGAAAVGPLLGGVLTQFAGWEAIFWVNVPIAVVLFILALRWVPNTAGDTNGAGGFDVLGLLLSGIGFGAVVFGIIQGAKIGFAFPSAPVVTLLVGAVVLVAFVLWENRRRKNADPALLDVSMFSYATFSWGNTTAMLVAVGEFALVFVLPLYLVSAIGLSTIATGLVLAAMALGAFFAGAMARHLAARITPAGVVIVGLGLEVFGSLQLAAEERVDLPLWLVVFALIVYGLGLGLASAQLTSLVLGDIPVRLSGQASATQSTIRQIGSALGAALGGMALTIGLDREIAKLAPGLEQMGQGLKDSAGSMLIGLRAQGVPDEVLVPLTNAFAHATQFALYSAVGALTIGFLCSLKVLQLRKQAESAQAG</sequence>
<reference evidence="11" key="2">
    <citation type="submission" date="2024-05" db="EMBL/GenBank/DDBJ databases">
        <authorList>
            <person name="Wolfe A."/>
        </authorList>
    </citation>
    <scope>NUCLEOTIDE SEQUENCE</scope>
    <source>
        <strain evidence="11">UMB1064</strain>
    </source>
</reference>
<dbReference type="PRINTS" id="PR01036">
    <property type="entry name" value="TCRTETB"/>
</dbReference>
<comment type="subcellular location">
    <subcellularLocation>
        <location evidence="1">Cell membrane</location>
        <topology evidence="1">Multi-pass membrane protein</topology>
    </subcellularLocation>
</comment>
<dbReference type="GO" id="GO:0022857">
    <property type="term" value="F:transmembrane transporter activity"/>
    <property type="evidence" value="ECO:0007669"/>
    <property type="project" value="InterPro"/>
</dbReference>
<dbReference type="Gene3D" id="1.20.1720.10">
    <property type="entry name" value="Multidrug resistance protein D"/>
    <property type="match status" value="1"/>
</dbReference>
<feature type="transmembrane region" description="Helical" evidence="9">
    <location>
        <begin position="371"/>
        <end position="393"/>
    </location>
</feature>
<evidence type="ECO:0000256" key="3">
    <source>
        <dbReference type="ARBA" id="ARBA00022448"/>
    </source>
</evidence>
<feature type="transmembrane region" description="Helical" evidence="9">
    <location>
        <begin position="115"/>
        <end position="133"/>
    </location>
</feature>
<feature type="transmembrane region" description="Helical" evidence="9">
    <location>
        <begin position="299"/>
        <end position="322"/>
    </location>
</feature>
<dbReference type="GO" id="GO:0005886">
    <property type="term" value="C:plasma membrane"/>
    <property type="evidence" value="ECO:0007669"/>
    <property type="project" value="UniProtKB-SubCell"/>
</dbReference>
<dbReference type="AlphaFoldDB" id="A0AAW9SU11"/>
<keyword evidence="7 9" id="KW-0472">Membrane</keyword>
<keyword evidence="4" id="KW-1003">Cell membrane</keyword>
<dbReference type="InterPro" id="IPR020846">
    <property type="entry name" value="MFS_dom"/>
</dbReference>
<keyword evidence="5 9" id="KW-0812">Transmembrane</keyword>
<feature type="transmembrane region" description="Helical" evidence="9">
    <location>
        <begin position="517"/>
        <end position="537"/>
    </location>
</feature>
<feature type="transmembrane region" description="Helical" evidence="9">
    <location>
        <begin position="399"/>
        <end position="427"/>
    </location>
</feature>
<feature type="transmembrane region" description="Helical" evidence="9">
    <location>
        <begin position="448"/>
        <end position="465"/>
    </location>
</feature>